<feature type="region of interest" description="Disordered" evidence="1">
    <location>
        <begin position="203"/>
        <end position="243"/>
    </location>
</feature>
<feature type="compositionally biased region" description="Basic and acidic residues" evidence="1">
    <location>
        <begin position="296"/>
        <end position="321"/>
    </location>
</feature>
<proteinExistence type="predicted"/>
<protein>
    <submittedName>
        <fullName evidence="2">Uncharacterized protein</fullName>
    </submittedName>
</protein>
<feature type="compositionally biased region" description="Polar residues" evidence="1">
    <location>
        <begin position="203"/>
        <end position="212"/>
    </location>
</feature>
<dbReference type="PANTHER" id="PTHR34480:SF14">
    <property type="entry name" value="OS01G0967800 PROTEIN"/>
    <property type="match status" value="1"/>
</dbReference>
<accession>A0A5J9U161</accession>
<evidence type="ECO:0000313" key="3">
    <source>
        <dbReference type="Proteomes" id="UP000324897"/>
    </source>
</evidence>
<feature type="compositionally biased region" description="Low complexity" evidence="1">
    <location>
        <begin position="106"/>
        <end position="129"/>
    </location>
</feature>
<dbReference type="Gramene" id="TVU17413">
    <property type="protein sequence ID" value="TVU17413"/>
    <property type="gene ID" value="EJB05_33449"/>
</dbReference>
<reference evidence="2 3" key="1">
    <citation type="journal article" date="2019" name="Sci. Rep.">
        <title>A high-quality genome of Eragrostis curvula grass provides insights into Poaceae evolution and supports new strategies to enhance forage quality.</title>
        <authorList>
            <person name="Carballo J."/>
            <person name="Santos B.A.C.M."/>
            <person name="Zappacosta D."/>
            <person name="Garbus I."/>
            <person name="Selva J.P."/>
            <person name="Gallo C.A."/>
            <person name="Diaz A."/>
            <person name="Albertini E."/>
            <person name="Caccamo M."/>
            <person name="Echenique V."/>
        </authorList>
    </citation>
    <scope>NUCLEOTIDE SEQUENCE [LARGE SCALE GENOMIC DNA]</scope>
    <source>
        <strain evidence="3">cv. Victoria</strain>
        <tissue evidence="2">Leaf</tissue>
    </source>
</reference>
<sequence>MPPPPKPKAGGVETIGGRMPPEHRAKGPPLLGARSDGGEMPPKRRGKGTGMPAGEKTAAAGTDSSGDTALANLSNLMMGSSRPRRDAPRITGPLRRAGEKQHTKAPRVSSLSGSRSSSPRVPSLPRARSNTPSSPRVSALAGARSNTSSPRSSPLPAVKNNASSPRGSVLPGARSNTPSPRGSSLRSDQLTRYCRSFASLSINQVEPTSPSPDSHLGDTAACGSRDSTTHQTMEKSGGCLGLGAGEVRQRPRLTAKTSAGLSMETAWKKRAVAGTIGNVPQKSPAVTGSIGETLQKNHDMRGSKGETEKKHRVEKSGRDLNGETQQKNRAMRSLKQRGHTVKKSGEGFSGQMLQKNHAVTSLKGETQKEHGVKKSGGGSGGVMSQKNHKKKKTVQREDLDGDVERCLPEEVMKIVQEADRVIQELNELGMGEDISSEDLQHYSEQLPCEPPYVDTSLELDNEQLHKLYVRHILYRIKYYKLRQDWHKNEPHNAELEEDEDDCSRHHFEKLKMLNFDEGELDENHILDYLEKEGLLRHITSDSTFDWVFQYCTVAGLDDYQRIVLHNYGYADWDVYRKYFNKYETELEYLDFWDELTKKLKWMENYVHMSGPSLTWGRILDRGASQAIKIAAGFSKITEDLAHAAYLECLESMAMDHYLCKELDGVYFEIWKRVTKLKKSFRTALGEVYNLDKFPLRQHRMKHALESDGSEMELEFNNCTAGVTGEVSEDKARELIADAIAKLEGRPKLYVHYIKRKLDIGRDIGVISVASP</sequence>
<feature type="region of interest" description="Disordered" evidence="1">
    <location>
        <begin position="1"/>
        <end position="188"/>
    </location>
</feature>
<dbReference type="OrthoDB" id="587492at2759"/>
<feature type="compositionally biased region" description="Polar residues" evidence="1">
    <location>
        <begin position="62"/>
        <end position="78"/>
    </location>
</feature>
<dbReference type="EMBL" id="RWGY01000029">
    <property type="protein sequence ID" value="TVU17413.1"/>
    <property type="molecule type" value="Genomic_DNA"/>
</dbReference>
<organism evidence="2 3">
    <name type="scientific">Eragrostis curvula</name>
    <name type="common">weeping love grass</name>
    <dbReference type="NCBI Taxonomy" id="38414"/>
    <lineage>
        <taxon>Eukaryota</taxon>
        <taxon>Viridiplantae</taxon>
        <taxon>Streptophyta</taxon>
        <taxon>Embryophyta</taxon>
        <taxon>Tracheophyta</taxon>
        <taxon>Spermatophyta</taxon>
        <taxon>Magnoliopsida</taxon>
        <taxon>Liliopsida</taxon>
        <taxon>Poales</taxon>
        <taxon>Poaceae</taxon>
        <taxon>PACMAD clade</taxon>
        <taxon>Chloridoideae</taxon>
        <taxon>Eragrostideae</taxon>
        <taxon>Eragrostidinae</taxon>
        <taxon>Eragrostis</taxon>
    </lineage>
</organism>
<evidence type="ECO:0000256" key="1">
    <source>
        <dbReference type="SAM" id="MobiDB-lite"/>
    </source>
</evidence>
<feature type="region of interest" description="Disordered" evidence="1">
    <location>
        <begin position="296"/>
        <end position="397"/>
    </location>
</feature>
<dbReference type="Proteomes" id="UP000324897">
    <property type="component" value="Chromosome 7"/>
</dbReference>
<dbReference type="PANTHER" id="PTHR34480">
    <property type="entry name" value="OS01G0967800 PROTEIN-RELATED"/>
    <property type="match status" value="1"/>
</dbReference>
<feature type="compositionally biased region" description="Basic residues" evidence="1">
    <location>
        <begin position="329"/>
        <end position="342"/>
    </location>
</feature>
<name>A0A5J9U161_9POAL</name>
<comment type="caution">
    <text evidence="2">The sequence shown here is derived from an EMBL/GenBank/DDBJ whole genome shotgun (WGS) entry which is preliminary data.</text>
</comment>
<keyword evidence="3" id="KW-1185">Reference proteome</keyword>
<gene>
    <name evidence="2" type="ORF">EJB05_33449</name>
</gene>
<feature type="compositionally biased region" description="Polar residues" evidence="1">
    <location>
        <begin position="174"/>
        <end position="188"/>
    </location>
</feature>
<evidence type="ECO:0000313" key="2">
    <source>
        <dbReference type="EMBL" id="TVU17413.1"/>
    </source>
</evidence>
<dbReference type="AlphaFoldDB" id="A0A5J9U161"/>